<dbReference type="InterPro" id="IPR013818">
    <property type="entry name" value="Lipase"/>
</dbReference>
<evidence type="ECO:0000256" key="2">
    <source>
        <dbReference type="ARBA" id="ARBA00010701"/>
    </source>
</evidence>
<dbReference type="Pfam" id="PF00151">
    <property type="entry name" value="Lipase"/>
    <property type="match status" value="1"/>
</dbReference>
<dbReference type="PANTHER" id="PTHR11610">
    <property type="entry name" value="LIPASE"/>
    <property type="match status" value="1"/>
</dbReference>
<name>A0A1I8P5V9_STOCA</name>
<dbReference type="PRINTS" id="PR00821">
    <property type="entry name" value="TAGLIPASE"/>
</dbReference>
<dbReference type="GO" id="GO:0016042">
    <property type="term" value="P:lipid catabolic process"/>
    <property type="evidence" value="ECO:0007669"/>
    <property type="project" value="TreeGrafter"/>
</dbReference>
<evidence type="ECO:0000259" key="5">
    <source>
        <dbReference type="Pfam" id="PF00151"/>
    </source>
</evidence>
<accession>A0A1I8P5V9</accession>
<dbReference type="GO" id="GO:0017171">
    <property type="term" value="F:serine hydrolase activity"/>
    <property type="evidence" value="ECO:0007669"/>
    <property type="project" value="TreeGrafter"/>
</dbReference>
<dbReference type="PANTHER" id="PTHR11610:SF151">
    <property type="entry name" value="PHOSPHOLIPASE A1 MEMBER A-LIKE PROTEIN"/>
    <property type="match status" value="1"/>
</dbReference>
<dbReference type="GO" id="GO:0016298">
    <property type="term" value="F:lipase activity"/>
    <property type="evidence" value="ECO:0007669"/>
    <property type="project" value="InterPro"/>
</dbReference>
<dbReference type="EnsemblMetazoa" id="SCAU005055-RA">
    <property type="protein sequence ID" value="SCAU005055-PA"/>
    <property type="gene ID" value="SCAU005055"/>
</dbReference>
<evidence type="ECO:0000256" key="3">
    <source>
        <dbReference type="ARBA" id="ARBA00022525"/>
    </source>
</evidence>
<dbReference type="STRING" id="35570.A0A1I8P5V9"/>
<dbReference type="InterPro" id="IPR033906">
    <property type="entry name" value="Lipase_N"/>
</dbReference>
<dbReference type="InterPro" id="IPR000734">
    <property type="entry name" value="TAG_lipase"/>
</dbReference>
<dbReference type="GO" id="GO:0005615">
    <property type="term" value="C:extracellular space"/>
    <property type="evidence" value="ECO:0007669"/>
    <property type="project" value="TreeGrafter"/>
</dbReference>
<dbReference type="OrthoDB" id="199913at2759"/>
<dbReference type="Proteomes" id="UP000095300">
    <property type="component" value="Unassembled WGS sequence"/>
</dbReference>
<evidence type="ECO:0000313" key="6">
    <source>
        <dbReference type="EnsemblMetazoa" id="SCAU005055-PA"/>
    </source>
</evidence>
<sequence length="417" mass="46599">MKVKISLKVKKLTLGQDKSEPELKTQVTVLINNSEAKSVPPPAGNETASQVQNKDFSLGSCIWAISRTCPDKDVSFHLYTRQNPQTAQLVYIAGDSQASNLSQSFYDSQYSSKIIIHGYNANMFLHSLALMKDEYLAKGDYNIFYVDWSNLALGPCYLNAVYNIQHAGACVAQLVERIRDLNSSDIHLIGFSLGAHMTNYVAKNLDNFTLPRITGLDPALPLFVTSDNGEKLDESDANFVDVIHTNGLVQGKLERCGHADFYMNGGIIQPHCFKDNPINPFPCFHHRALDYYHESIRSTSGFWGWKCSSYLAYILGYCPRTNDDLFEAGENVKTTTRGMFLVDTNGKPPYAMGKCSTKDESSKNISQLETNKTINEAYMPPTKRIDRLLAAGDQWDKINYSFNNPHNHTSTPNSKGV</sequence>
<comment type="similarity">
    <text evidence="2 4">Belongs to the AB hydrolase superfamily. Lipase family.</text>
</comment>
<protein>
    <recommendedName>
        <fullName evidence="5">Lipase domain-containing protein</fullName>
    </recommendedName>
</protein>
<feature type="domain" description="Lipase" evidence="5">
    <location>
        <begin position="66"/>
        <end position="318"/>
    </location>
</feature>
<evidence type="ECO:0000313" key="7">
    <source>
        <dbReference type="Proteomes" id="UP000095300"/>
    </source>
</evidence>
<proteinExistence type="inferred from homology"/>
<evidence type="ECO:0000256" key="4">
    <source>
        <dbReference type="RuleBase" id="RU004262"/>
    </source>
</evidence>
<dbReference type="InterPro" id="IPR029058">
    <property type="entry name" value="AB_hydrolase_fold"/>
</dbReference>
<dbReference type="AlphaFoldDB" id="A0A1I8P5V9"/>
<dbReference type="SUPFAM" id="SSF53474">
    <property type="entry name" value="alpha/beta-Hydrolases"/>
    <property type="match status" value="1"/>
</dbReference>
<keyword evidence="3" id="KW-0964">Secreted</keyword>
<dbReference type="Gene3D" id="3.40.50.1820">
    <property type="entry name" value="alpha/beta hydrolase"/>
    <property type="match status" value="1"/>
</dbReference>
<organism evidence="6 7">
    <name type="scientific">Stomoxys calcitrans</name>
    <name type="common">Stable fly</name>
    <name type="synonym">Conops calcitrans</name>
    <dbReference type="NCBI Taxonomy" id="35570"/>
    <lineage>
        <taxon>Eukaryota</taxon>
        <taxon>Metazoa</taxon>
        <taxon>Ecdysozoa</taxon>
        <taxon>Arthropoda</taxon>
        <taxon>Hexapoda</taxon>
        <taxon>Insecta</taxon>
        <taxon>Pterygota</taxon>
        <taxon>Neoptera</taxon>
        <taxon>Endopterygota</taxon>
        <taxon>Diptera</taxon>
        <taxon>Brachycera</taxon>
        <taxon>Muscomorpha</taxon>
        <taxon>Muscoidea</taxon>
        <taxon>Muscidae</taxon>
        <taxon>Stomoxys</taxon>
    </lineage>
</organism>
<dbReference type="CDD" id="cd00707">
    <property type="entry name" value="Pancreat_lipase_like"/>
    <property type="match status" value="1"/>
</dbReference>
<reference evidence="6" key="1">
    <citation type="submission" date="2020-05" db="UniProtKB">
        <authorList>
            <consortium name="EnsemblMetazoa"/>
        </authorList>
    </citation>
    <scope>IDENTIFICATION</scope>
    <source>
        <strain evidence="6">USDA</strain>
    </source>
</reference>
<comment type="subcellular location">
    <subcellularLocation>
        <location evidence="1">Secreted</location>
    </subcellularLocation>
</comment>
<dbReference type="VEuPathDB" id="VectorBase:SCAU005055"/>
<evidence type="ECO:0000256" key="1">
    <source>
        <dbReference type="ARBA" id="ARBA00004613"/>
    </source>
</evidence>
<gene>
    <name evidence="6" type="primary">106086196</name>
</gene>
<dbReference type="FunFam" id="3.40.50.1820:FF:000076">
    <property type="entry name" value="phospholipase A1"/>
    <property type="match status" value="1"/>
</dbReference>
<keyword evidence="7" id="KW-1185">Reference proteome</keyword>